<evidence type="ECO:0000313" key="3">
    <source>
        <dbReference type="Proteomes" id="UP001054889"/>
    </source>
</evidence>
<keyword evidence="3" id="KW-1185">Reference proteome</keyword>
<dbReference type="Pfam" id="PF07714">
    <property type="entry name" value="PK_Tyr_Ser-Thr"/>
    <property type="match status" value="1"/>
</dbReference>
<dbReference type="InterPro" id="IPR011009">
    <property type="entry name" value="Kinase-like_dom_sf"/>
</dbReference>
<dbReference type="PANTHER" id="PTHR27006">
    <property type="entry name" value="PROMASTIGOTE SURFACE ANTIGEN PROTEIN PSA"/>
    <property type="match status" value="1"/>
</dbReference>
<dbReference type="PROSITE" id="PS50011">
    <property type="entry name" value="PROTEIN_KINASE_DOM"/>
    <property type="match status" value="1"/>
</dbReference>
<dbReference type="InterPro" id="IPR001245">
    <property type="entry name" value="Ser-Thr/Tyr_kinase_cat_dom"/>
</dbReference>
<dbReference type="GO" id="GO:0004672">
    <property type="term" value="F:protein kinase activity"/>
    <property type="evidence" value="ECO:0007669"/>
    <property type="project" value="InterPro"/>
</dbReference>
<reference evidence="2" key="1">
    <citation type="journal article" date="2018" name="DNA Res.">
        <title>Multiple hybrid de novo genome assembly of finger millet, an orphan allotetraploid crop.</title>
        <authorList>
            <person name="Hatakeyama M."/>
            <person name="Aluri S."/>
            <person name="Balachadran M.T."/>
            <person name="Sivarajan S.R."/>
            <person name="Patrignani A."/>
            <person name="Gruter S."/>
            <person name="Poveda L."/>
            <person name="Shimizu-Inatsugi R."/>
            <person name="Baeten J."/>
            <person name="Francoijs K.J."/>
            <person name="Nataraja K.N."/>
            <person name="Reddy Y.A.N."/>
            <person name="Phadnis S."/>
            <person name="Ravikumar R.L."/>
            <person name="Schlapbach R."/>
            <person name="Sreeman S.M."/>
            <person name="Shimizu K.K."/>
        </authorList>
    </citation>
    <scope>NUCLEOTIDE SEQUENCE</scope>
</reference>
<accession>A0AAV5D3U3</accession>
<name>A0AAV5D3U3_ELECO</name>
<gene>
    <name evidence="2" type="primary">ga22882</name>
    <name evidence="2" type="ORF">PR202_ga22882</name>
</gene>
<reference evidence="2" key="2">
    <citation type="submission" date="2021-12" db="EMBL/GenBank/DDBJ databases">
        <title>Resequencing data analysis of finger millet.</title>
        <authorList>
            <person name="Hatakeyama M."/>
            <person name="Aluri S."/>
            <person name="Balachadran M.T."/>
            <person name="Sivarajan S.R."/>
            <person name="Poveda L."/>
            <person name="Shimizu-Inatsugi R."/>
            <person name="Schlapbach R."/>
            <person name="Sreeman S.M."/>
            <person name="Shimizu K.K."/>
        </authorList>
    </citation>
    <scope>NUCLEOTIDE SEQUENCE</scope>
</reference>
<dbReference type="PANTHER" id="PTHR27006:SF581">
    <property type="entry name" value="CYSTEINE-RICH RECEPTOR-LIKE PROTEIN KINASE 10"/>
    <property type="match status" value="1"/>
</dbReference>
<evidence type="ECO:0000313" key="2">
    <source>
        <dbReference type="EMBL" id="GJN05267.1"/>
    </source>
</evidence>
<evidence type="ECO:0000259" key="1">
    <source>
        <dbReference type="PROSITE" id="PS50011"/>
    </source>
</evidence>
<dbReference type="AlphaFoldDB" id="A0AAV5D3U3"/>
<dbReference type="Gene3D" id="1.10.510.10">
    <property type="entry name" value="Transferase(Phosphotransferase) domain 1"/>
    <property type="match status" value="1"/>
</dbReference>
<protein>
    <recommendedName>
        <fullName evidence="1">Protein kinase domain-containing protein</fullName>
    </recommendedName>
</protein>
<feature type="domain" description="Protein kinase" evidence="1">
    <location>
        <begin position="1"/>
        <end position="147"/>
    </location>
</feature>
<dbReference type="GO" id="GO:0005524">
    <property type="term" value="F:ATP binding"/>
    <property type="evidence" value="ECO:0007669"/>
    <property type="project" value="InterPro"/>
</dbReference>
<dbReference type="SUPFAM" id="SSF56112">
    <property type="entry name" value="Protein kinase-like (PK-like)"/>
    <property type="match status" value="1"/>
</dbReference>
<comment type="caution">
    <text evidence="2">The sequence shown here is derived from an EMBL/GenBank/DDBJ whole genome shotgun (WGS) entry which is preliminary data.</text>
</comment>
<organism evidence="2 3">
    <name type="scientific">Eleusine coracana subsp. coracana</name>
    <dbReference type="NCBI Taxonomy" id="191504"/>
    <lineage>
        <taxon>Eukaryota</taxon>
        <taxon>Viridiplantae</taxon>
        <taxon>Streptophyta</taxon>
        <taxon>Embryophyta</taxon>
        <taxon>Tracheophyta</taxon>
        <taxon>Spermatophyta</taxon>
        <taxon>Magnoliopsida</taxon>
        <taxon>Liliopsida</taxon>
        <taxon>Poales</taxon>
        <taxon>Poaceae</taxon>
        <taxon>PACMAD clade</taxon>
        <taxon>Chloridoideae</taxon>
        <taxon>Cynodonteae</taxon>
        <taxon>Eleusininae</taxon>
        <taxon>Eleusine</taxon>
    </lineage>
</organism>
<dbReference type="Proteomes" id="UP001054889">
    <property type="component" value="Unassembled WGS sequence"/>
</dbReference>
<dbReference type="InterPro" id="IPR000719">
    <property type="entry name" value="Prot_kinase_dom"/>
</dbReference>
<sequence>MDPKISDFGLAKIFGSDDTHGNTKRVVGTYGYMSPEYASEGIYSIKSDVFSFGVLLLEILSGKKKSGFHQYGDFLNLLGYAWYLWKEGKWHELVEASIASSADFRRYINTALLCVQENADDRPTMSDIVAALSSESVVLPEPKHPAYFNLRVPKANESDIFIEPCSQNNLTITQDPNGR</sequence>
<dbReference type="EMBL" id="BQKI01000012">
    <property type="protein sequence ID" value="GJN05267.1"/>
    <property type="molecule type" value="Genomic_DNA"/>
</dbReference>
<proteinExistence type="predicted"/>